<reference evidence="4" key="2">
    <citation type="submission" date="2017-02" db="EMBL/GenBank/DDBJ databases">
        <title>Comparative genomics and description of representatives of a novel lineage of planctomycetes thriving in anoxic sediments.</title>
        <authorList>
            <person name="Spring S."/>
            <person name="Bunk B."/>
            <person name="Sproer C."/>
            <person name="Klenk H.-P."/>
        </authorList>
    </citation>
    <scope>NUCLEOTIDE SEQUENCE [LARGE SCALE GENOMIC DNA]</scope>
    <source>
        <strain evidence="4">SM-Chi-D1</strain>
    </source>
</reference>
<reference evidence="10" key="1">
    <citation type="submission" date="2017-02" db="EMBL/GenBank/DDBJ databases">
        <title>Comparative genomics and description of representatives of a novel lineage of planctomycetes thriving in anoxic sediments.</title>
        <authorList>
            <person name="Spring S."/>
            <person name="Bunk B."/>
            <person name="Sproer C."/>
        </authorList>
    </citation>
    <scope>NUCLEOTIDE SEQUENCE [LARGE SCALE GENOMIC DNA]</scope>
    <source>
        <strain evidence="10">SM-Chi-D1</strain>
    </source>
</reference>
<organism evidence="4 10">
    <name type="scientific">Limihaloglobus sulfuriphilus</name>
    <dbReference type="NCBI Taxonomy" id="1851148"/>
    <lineage>
        <taxon>Bacteria</taxon>
        <taxon>Pseudomonadati</taxon>
        <taxon>Planctomycetota</taxon>
        <taxon>Phycisphaerae</taxon>
        <taxon>Sedimentisphaerales</taxon>
        <taxon>Sedimentisphaeraceae</taxon>
        <taxon>Limihaloglobus</taxon>
    </lineage>
</organism>
<dbReference type="InterPro" id="IPR001584">
    <property type="entry name" value="Integrase_cat-core"/>
</dbReference>
<dbReference type="KEGG" id="pbas:SMSP2_02097"/>
<evidence type="ECO:0000313" key="4">
    <source>
        <dbReference type="EMBL" id="AQQ70470.1"/>
    </source>
</evidence>
<dbReference type="KEGG" id="pbas:SMSP2_01801"/>
<dbReference type="Proteomes" id="UP000188181">
    <property type="component" value="Chromosome"/>
</dbReference>
<evidence type="ECO:0000313" key="10">
    <source>
        <dbReference type="Proteomes" id="UP000188181"/>
    </source>
</evidence>
<dbReference type="Pfam" id="PF00665">
    <property type="entry name" value="rve"/>
    <property type="match status" value="1"/>
</dbReference>
<dbReference type="KEGG" id="pbas:SMSP2_01870"/>
<feature type="region of interest" description="Disordered" evidence="2">
    <location>
        <begin position="41"/>
        <end position="70"/>
    </location>
</feature>
<evidence type="ECO:0000313" key="8">
    <source>
        <dbReference type="EMBL" id="AQQ72363.1"/>
    </source>
</evidence>
<dbReference type="GO" id="GO:0015074">
    <property type="term" value="P:DNA integration"/>
    <property type="evidence" value="ECO:0007669"/>
    <property type="project" value="InterPro"/>
</dbReference>
<dbReference type="InterPro" id="IPR036397">
    <property type="entry name" value="RNaseH_sf"/>
</dbReference>
<gene>
    <name evidence="4" type="ORF">SMSP2_00822</name>
    <name evidence="5" type="ORF">SMSP2_01801</name>
    <name evidence="6" type="ORF">SMSP2_01870</name>
    <name evidence="7" type="ORF">SMSP2_02097</name>
    <name evidence="8" type="ORF">SMSP2_02746</name>
    <name evidence="9" type="ORF">SMSP2_02886</name>
</gene>
<sequence>MANYLKMTKRSVIQTLRERNWSCRRISRELGIHLDTVRKYAKSDNDNSKQVTNAPPGSVAQSSTGPVSNCEPYREIIKNKLDMGLSRRRIWQDLRDDHGSDVSYHSVRRFVNRLSKNSPVPFRRLECRPGEEAQIDFGTGAPVITKDGRRKRTHVIRVVLSFSRKSYSEAVFRQTGDNFINCLENAFHHFGGVPQTLIIDNLKAAVNKADWYDPEIHPKIVSFCRHYGTAILPCKPYTPRHKGKVEKAVAYVKNNALKGRSFKSLSEQNQFLLSWESRIADTRIHGTTRKQVGKLFTEQEKPALLRLPVGRFPSFTEAQRSVHRDGHIEVERTYYSVPPEYTGRKVWARWDGHMVRVFNRSMEQIVVHAKVEPGRFQTQDGHIHSEKRTKIENGVVWMLERVSLIGDNAERWALQMLEARGIPGIRVLLGLLNMTNTYKGNKIDNACKIALSHNAFRLKTIRSIIKHGGDRQLQMEFIDEHPIIRDISSYGEFVREVLG</sequence>
<evidence type="ECO:0000313" key="5">
    <source>
        <dbReference type="EMBL" id="AQQ71427.1"/>
    </source>
</evidence>
<dbReference type="InterPro" id="IPR012337">
    <property type="entry name" value="RNaseH-like_sf"/>
</dbReference>
<dbReference type="OrthoDB" id="3193769at2"/>
<evidence type="ECO:0000256" key="2">
    <source>
        <dbReference type="SAM" id="MobiDB-lite"/>
    </source>
</evidence>
<dbReference type="STRING" id="1851148.SMSP2_00822"/>
<dbReference type="SUPFAM" id="SSF53098">
    <property type="entry name" value="Ribonuclease H-like"/>
    <property type="match status" value="1"/>
</dbReference>
<evidence type="ECO:0000313" key="9">
    <source>
        <dbReference type="EMBL" id="AQQ72500.1"/>
    </source>
</evidence>
<dbReference type="PANTHER" id="PTHR35004">
    <property type="entry name" value="TRANSPOSASE RV3428C-RELATED"/>
    <property type="match status" value="1"/>
</dbReference>
<dbReference type="InterPro" id="IPR054353">
    <property type="entry name" value="IstA-like_C"/>
</dbReference>
<dbReference type="AlphaFoldDB" id="A0A1Q2MCS1"/>
<dbReference type="EMBL" id="CP019646">
    <property type="protein sequence ID" value="AQQ71496.1"/>
    <property type="molecule type" value="Genomic_DNA"/>
</dbReference>
<evidence type="ECO:0000313" key="7">
    <source>
        <dbReference type="EMBL" id="AQQ71719.1"/>
    </source>
</evidence>
<feature type="compositionally biased region" description="Polar residues" evidence="2">
    <location>
        <begin position="48"/>
        <end position="67"/>
    </location>
</feature>
<dbReference type="GO" id="GO:0003676">
    <property type="term" value="F:nucleic acid binding"/>
    <property type="evidence" value="ECO:0007669"/>
    <property type="project" value="InterPro"/>
</dbReference>
<dbReference type="NCBIfam" id="NF033546">
    <property type="entry name" value="transpos_IS21"/>
    <property type="match status" value="1"/>
</dbReference>
<dbReference type="KEGG" id="pbas:SMSP2_00822"/>
<accession>A0A1Q2MCS1</accession>
<dbReference type="KEGG" id="pbas:SMSP2_02746"/>
<dbReference type="KEGG" id="pbas:SMSP2_02886"/>
<dbReference type="EMBL" id="CP019646">
    <property type="protein sequence ID" value="AQQ70470.1"/>
    <property type="molecule type" value="Genomic_DNA"/>
</dbReference>
<evidence type="ECO:0000256" key="1">
    <source>
        <dbReference type="ARBA" id="ARBA00009277"/>
    </source>
</evidence>
<dbReference type="Gene3D" id="3.30.420.10">
    <property type="entry name" value="Ribonuclease H-like superfamily/Ribonuclease H"/>
    <property type="match status" value="1"/>
</dbReference>
<dbReference type="Pfam" id="PF22483">
    <property type="entry name" value="Mu-transpos_C_2"/>
    <property type="match status" value="1"/>
</dbReference>
<dbReference type="EMBL" id="CP019646">
    <property type="protein sequence ID" value="AQQ72500.1"/>
    <property type="molecule type" value="Genomic_DNA"/>
</dbReference>
<evidence type="ECO:0000259" key="3">
    <source>
        <dbReference type="PROSITE" id="PS50994"/>
    </source>
</evidence>
<proteinExistence type="inferred from homology"/>
<dbReference type="EMBL" id="CP019646">
    <property type="protein sequence ID" value="AQQ72363.1"/>
    <property type="molecule type" value="Genomic_DNA"/>
</dbReference>
<keyword evidence="10" id="KW-1185">Reference proteome</keyword>
<dbReference type="EMBL" id="CP019646">
    <property type="protein sequence ID" value="AQQ71427.1"/>
    <property type="molecule type" value="Genomic_DNA"/>
</dbReference>
<dbReference type="EMBL" id="CP019646">
    <property type="protein sequence ID" value="AQQ71719.1"/>
    <property type="molecule type" value="Genomic_DNA"/>
</dbReference>
<dbReference type="PANTHER" id="PTHR35004:SF8">
    <property type="entry name" value="TRANSPOSASE RV3428C-RELATED"/>
    <property type="match status" value="1"/>
</dbReference>
<evidence type="ECO:0000313" key="6">
    <source>
        <dbReference type="EMBL" id="AQQ71496.1"/>
    </source>
</evidence>
<name>A0A1Q2MCS1_9BACT</name>
<protein>
    <submittedName>
        <fullName evidence="4">Transposase</fullName>
    </submittedName>
</protein>
<feature type="domain" description="Integrase catalytic" evidence="3">
    <location>
        <begin position="125"/>
        <end position="300"/>
    </location>
</feature>
<dbReference type="PROSITE" id="PS50994">
    <property type="entry name" value="INTEGRASE"/>
    <property type="match status" value="1"/>
</dbReference>
<comment type="similarity">
    <text evidence="1">Belongs to the transposase IS21/IS408/IS1162 family.</text>
</comment>